<sequence>MGWTPVDIDSNKEAIIRLCSYHRDDVSRLLVHSSPQEMEAVQESLRTAFSTPPTASLASFDNLPAEILIMILSDLDIMSYFRFRQVNRGARLLATGLTKEYLAVATHGLEGLRGLLRGNLDHRFTIPDLYRTLVTRDCALCGDFGGFLYLPSNTRCCYRCIHVSADLALLSTTSFCRFAKVTPSEAEPHILGAAIRTVPGHYSTEDTPAKRTQYLVSVRDGLDALASRGVARPAWRKYPIHDSDGTPIEQRRMACTALPWYDPDTSQAEGGVCCKGCLSHNNSRSLEWSASVCKNRMFSSEGFLAHFEECWYAKHLWAHTSGHCGLVYTCNSGLCTTHSKFHI</sequence>
<protein>
    <submittedName>
        <fullName evidence="2">F-box domain protein</fullName>
    </submittedName>
</protein>
<dbReference type="SUPFAM" id="SSF81383">
    <property type="entry name" value="F-box domain"/>
    <property type="match status" value="1"/>
</dbReference>
<dbReference type="Proteomes" id="UP001390339">
    <property type="component" value="Unassembled WGS sequence"/>
</dbReference>
<proteinExistence type="predicted"/>
<name>A0ABR2JDA5_9PEZI</name>
<gene>
    <name evidence="2" type="ORF">PGQ11_005741</name>
</gene>
<reference evidence="2 3" key="1">
    <citation type="journal article" date="2024" name="IMA Fungus">
        <title>Apiospora arundinis, a panoply of carbohydrate-active enzymes and secondary metabolites.</title>
        <authorList>
            <person name="Sorensen T."/>
            <person name="Petersen C."/>
            <person name="Muurmann A.T."/>
            <person name="Christiansen J.V."/>
            <person name="Brundto M.L."/>
            <person name="Overgaard C.K."/>
            <person name="Boysen A.T."/>
            <person name="Wollenberg R.D."/>
            <person name="Larsen T.O."/>
            <person name="Sorensen J.L."/>
            <person name="Nielsen K.L."/>
            <person name="Sondergaard T.E."/>
        </authorList>
    </citation>
    <scope>NUCLEOTIDE SEQUENCE [LARGE SCALE GENOMIC DNA]</scope>
    <source>
        <strain evidence="2 3">AAU 773</strain>
    </source>
</reference>
<dbReference type="PROSITE" id="PS50181">
    <property type="entry name" value="FBOX"/>
    <property type="match status" value="1"/>
</dbReference>
<keyword evidence="3" id="KW-1185">Reference proteome</keyword>
<dbReference type="EMBL" id="JAPCWZ010000003">
    <property type="protein sequence ID" value="KAK8875227.1"/>
    <property type="molecule type" value="Genomic_DNA"/>
</dbReference>
<organism evidence="2 3">
    <name type="scientific">Apiospora arundinis</name>
    <dbReference type="NCBI Taxonomy" id="335852"/>
    <lineage>
        <taxon>Eukaryota</taxon>
        <taxon>Fungi</taxon>
        <taxon>Dikarya</taxon>
        <taxon>Ascomycota</taxon>
        <taxon>Pezizomycotina</taxon>
        <taxon>Sordariomycetes</taxon>
        <taxon>Xylariomycetidae</taxon>
        <taxon>Amphisphaeriales</taxon>
        <taxon>Apiosporaceae</taxon>
        <taxon>Apiospora</taxon>
    </lineage>
</organism>
<evidence type="ECO:0000259" key="1">
    <source>
        <dbReference type="PROSITE" id="PS50181"/>
    </source>
</evidence>
<feature type="domain" description="F-box" evidence="1">
    <location>
        <begin position="57"/>
        <end position="104"/>
    </location>
</feature>
<evidence type="ECO:0000313" key="2">
    <source>
        <dbReference type="EMBL" id="KAK8875227.1"/>
    </source>
</evidence>
<evidence type="ECO:0000313" key="3">
    <source>
        <dbReference type="Proteomes" id="UP001390339"/>
    </source>
</evidence>
<dbReference type="InterPro" id="IPR001810">
    <property type="entry name" value="F-box_dom"/>
</dbReference>
<accession>A0ABR2JDA5</accession>
<dbReference type="InterPro" id="IPR036047">
    <property type="entry name" value="F-box-like_dom_sf"/>
</dbReference>
<comment type="caution">
    <text evidence="2">The sequence shown here is derived from an EMBL/GenBank/DDBJ whole genome shotgun (WGS) entry which is preliminary data.</text>
</comment>
<dbReference type="Pfam" id="PF00646">
    <property type="entry name" value="F-box"/>
    <property type="match status" value="1"/>
</dbReference>
<dbReference type="CDD" id="cd09917">
    <property type="entry name" value="F-box_SF"/>
    <property type="match status" value="1"/>
</dbReference>